<dbReference type="NCBIfam" id="TIGR03593">
    <property type="entry name" value="yidC_nterm"/>
    <property type="match status" value="1"/>
</dbReference>
<evidence type="ECO:0000256" key="12">
    <source>
        <dbReference type="ARBA" id="ARBA00033342"/>
    </source>
</evidence>
<dbReference type="PANTHER" id="PTHR12428:SF65">
    <property type="entry name" value="CYTOCHROME C OXIDASE ASSEMBLY PROTEIN COX18, MITOCHONDRIAL"/>
    <property type="match status" value="1"/>
</dbReference>
<feature type="region of interest" description="Disordered" evidence="14">
    <location>
        <begin position="32"/>
        <end position="80"/>
    </location>
</feature>
<evidence type="ECO:0000256" key="13">
    <source>
        <dbReference type="HAMAP-Rule" id="MF_01810"/>
    </source>
</evidence>
<dbReference type="NCBIfam" id="NF002352">
    <property type="entry name" value="PRK01318.1-3"/>
    <property type="match status" value="1"/>
</dbReference>
<dbReference type="PRINTS" id="PR01900">
    <property type="entry name" value="YIDCPROTEIN"/>
</dbReference>
<dbReference type="PRINTS" id="PR00701">
    <property type="entry name" value="60KDINNERMP"/>
</dbReference>
<evidence type="ECO:0000313" key="18">
    <source>
        <dbReference type="Proteomes" id="UP001296967"/>
    </source>
</evidence>
<dbReference type="InterPro" id="IPR001708">
    <property type="entry name" value="YidC/ALB3/OXA1/COX18"/>
</dbReference>
<comment type="similarity">
    <text evidence="2 13">Belongs to the OXA1/ALB3/YidC family. Type 1 subfamily.</text>
</comment>
<dbReference type="InterPro" id="IPR038221">
    <property type="entry name" value="YidC_periplasmic_sf"/>
</dbReference>
<gene>
    <name evidence="13" type="primary">yidC</name>
    <name evidence="17" type="ORF">CCR82_07960</name>
</gene>
<dbReference type="HAMAP" id="MF_01810">
    <property type="entry name" value="YidC_type1"/>
    <property type="match status" value="1"/>
</dbReference>
<evidence type="ECO:0000256" key="4">
    <source>
        <dbReference type="ARBA" id="ARBA00022448"/>
    </source>
</evidence>
<keyword evidence="4 13" id="KW-0813">Transport</keyword>
<keyword evidence="18" id="KW-1185">Reference proteome</keyword>
<dbReference type="GO" id="GO:0015031">
    <property type="term" value="P:protein transport"/>
    <property type="evidence" value="ECO:0007669"/>
    <property type="project" value="UniProtKB-KW"/>
</dbReference>
<feature type="domain" description="Membrane insertase YidC/Oxa/ALB C-terminal" evidence="15">
    <location>
        <begin position="376"/>
        <end position="554"/>
    </location>
</feature>
<dbReference type="AlphaFoldDB" id="A0AAJ0UGJ1"/>
<comment type="function">
    <text evidence="13">Required for the insertion and/or proper folding and/or complex formation of integral membrane proteins into the membrane. Involved in integration of membrane proteins that insert both dependently and independently of the Sec translocase complex, as well as at least some lipoproteins. Aids folding of multispanning membrane proteins.</text>
</comment>
<evidence type="ECO:0000256" key="9">
    <source>
        <dbReference type="ARBA" id="ARBA00023136"/>
    </source>
</evidence>
<keyword evidence="8 13" id="KW-1133">Transmembrane helix</keyword>
<dbReference type="RefSeq" id="WP_201244877.1">
    <property type="nucleotide sequence ID" value="NZ_NHSF01000053.1"/>
</dbReference>
<feature type="transmembrane region" description="Helical" evidence="13">
    <location>
        <begin position="515"/>
        <end position="540"/>
    </location>
</feature>
<evidence type="ECO:0000256" key="11">
    <source>
        <dbReference type="ARBA" id="ARBA00033245"/>
    </source>
</evidence>
<dbReference type="Pfam" id="PF14849">
    <property type="entry name" value="YidC_periplas"/>
    <property type="match status" value="1"/>
</dbReference>
<evidence type="ECO:0000256" key="1">
    <source>
        <dbReference type="ARBA" id="ARBA00004429"/>
    </source>
</evidence>
<evidence type="ECO:0000256" key="2">
    <source>
        <dbReference type="ARBA" id="ARBA00010527"/>
    </source>
</evidence>
<evidence type="ECO:0000256" key="10">
    <source>
        <dbReference type="ARBA" id="ARBA00023186"/>
    </source>
</evidence>
<evidence type="ECO:0000256" key="6">
    <source>
        <dbReference type="ARBA" id="ARBA00022692"/>
    </source>
</evidence>
<feature type="domain" description="Membrane insertase YidC N-terminal" evidence="16">
    <location>
        <begin position="90"/>
        <end position="365"/>
    </location>
</feature>
<reference evidence="17" key="2">
    <citation type="journal article" date="2020" name="Microorganisms">
        <title>Osmotic Adaptation and Compatible Solute Biosynthesis of Phototrophic Bacteria as Revealed from Genome Analyses.</title>
        <authorList>
            <person name="Imhoff J.F."/>
            <person name="Rahn T."/>
            <person name="Kunzel S."/>
            <person name="Keller A."/>
            <person name="Neulinger S.C."/>
        </authorList>
    </citation>
    <scope>NUCLEOTIDE SEQUENCE</scope>
    <source>
        <strain evidence="17">DSM 4395</strain>
    </source>
</reference>
<dbReference type="InterPro" id="IPR019998">
    <property type="entry name" value="Membr_insert_YidC"/>
</dbReference>
<keyword evidence="5 13" id="KW-1003">Cell membrane</keyword>
<evidence type="ECO:0000313" key="17">
    <source>
        <dbReference type="EMBL" id="MBK5930455.1"/>
    </source>
</evidence>
<comment type="subunit">
    <text evidence="13">Interacts with the Sec translocase complex via SecD. Specifically interacts with transmembrane segments of nascent integral membrane proteins during membrane integration.</text>
</comment>
<feature type="compositionally biased region" description="Polar residues" evidence="14">
    <location>
        <begin position="37"/>
        <end position="47"/>
    </location>
</feature>
<comment type="caution">
    <text evidence="13">Lacks conserved residue(s) required for the propagation of feature annotation.</text>
</comment>
<organism evidence="17 18">
    <name type="scientific">Halochromatium salexigens</name>
    <name type="common">Chromatium salexigens</name>
    <dbReference type="NCBI Taxonomy" id="49447"/>
    <lineage>
        <taxon>Bacteria</taxon>
        <taxon>Pseudomonadati</taxon>
        <taxon>Pseudomonadota</taxon>
        <taxon>Gammaproteobacteria</taxon>
        <taxon>Chromatiales</taxon>
        <taxon>Chromatiaceae</taxon>
        <taxon>Halochromatium</taxon>
    </lineage>
</organism>
<dbReference type="GO" id="GO:0032977">
    <property type="term" value="F:membrane insertase activity"/>
    <property type="evidence" value="ECO:0007669"/>
    <property type="project" value="InterPro"/>
</dbReference>
<keyword evidence="7 13" id="KW-0653">Protein transport</keyword>
<dbReference type="CDD" id="cd19961">
    <property type="entry name" value="EcYidC-like_peri"/>
    <property type="match status" value="1"/>
</dbReference>
<evidence type="ECO:0000256" key="7">
    <source>
        <dbReference type="ARBA" id="ARBA00022927"/>
    </source>
</evidence>
<dbReference type="PANTHER" id="PTHR12428">
    <property type="entry name" value="OXA1"/>
    <property type="match status" value="1"/>
</dbReference>
<evidence type="ECO:0000256" key="5">
    <source>
        <dbReference type="ARBA" id="ARBA00022475"/>
    </source>
</evidence>
<protein>
    <recommendedName>
        <fullName evidence="3 13">Membrane protein insertase YidC</fullName>
    </recommendedName>
    <alternativeName>
        <fullName evidence="12 13">Foldase YidC</fullName>
    </alternativeName>
    <alternativeName>
        <fullName evidence="11 13">Membrane integrase YidC</fullName>
    </alternativeName>
    <alternativeName>
        <fullName evidence="13">Membrane protein YidC</fullName>
    </alternativeName>
</protein>
<keyword evidence="9 13" id="KW-0472">Membrane</keyword>
<evidence type="ECO:0000256" key="3">
    <source>
        <dbReference type="ARBA" id="ARBA00015325"/>
    </source>
</evidence>
<sequence>MENMRLILILALAFVLFLIYQAWVEDYGTPPAAEPQMTETPSAGSTSDRADSGPPADAPDAPAIEAPTISAAPGGSSAAGHDALSAEPIIVETDVLRAEISVRGGTIRSLLLLDYKQEADDPTRPFQLLKPTTPNLFIVQSGLLGGPNSELPTHDAVFTPQSTRYSLAEDENELGVELFWESENGLRVVKRYRFERGRYLIHASQEVINQSDAPISVRDYEQLKRTELYDPNKSSFIHTYTGGVYYGPEVKYKKESFGDMSKRPLDATITDGWVAMIQHYFMAAWIPPTGVEQTFYTKVVDNDSRYIIGAYSPALSIPAGASHTFESQLFAGPKLQDRLAEIAPGLDLAVDYGWLTILAQPIFWLLNAIHSLVGNWGWAIIILTIMIKGAFYKLSETSYKSMANMRKMTPRIQALKDRYGDDKEKLNQAFMELYKKEKINPLGGCLPILVQIPVFIALYWVLLESVELRHAPFILWLDNLTEPDPFYILPLIMGVSMFVQQKLNPPPPDPMQAKIFMALPFVFTVFFAFFPSGLVLYWTVNNLLSITQQWYITRKVEQAAAHGGGGAKKGK</sequence>
<dbReference type="EMBL" id="NHSF01000053">
    <property type="protein sequence ID" value="MBK5930455.1"/>
    <property type="molecule type" value="Genomic_DNA"/>
</dbReference>
<feature type="transmembrane region" description="Helical" evidence="13">
    <location>
        <begin position="441"/>
        <end position="462"/>
    </location>
</feature>
<feature type="transmembrane region" description="Helical" evidence="13">
    <location>
        <begin position="376"/>
        <end position="395"/>
    </location>
</feature>
<accession>A0AAJ0UGJ1</accession>
<reference evidence="17" key="1">
    <citation type="submission" date="2017-05" db="EMBL/GenBank/DDBJ databases">
        <authorList>
            <person name="Imhoff J.F."/>
            <person name="Rahn T."/>
            <person name="Kuenzel S."/>
            <person name="Neulinger S.C."/>
        </authorList>
    </citation>
    <scope>NUCLEOTIDE SEQUENCE</scope>
    <source>
        <strain evidence="17">DSM 4395</strain>
    </source>
</reference>
<dbReference type="GO" id="GO:0005886">
    <property type="term" value="C:plasma membrane"/>
    <property type="evidence" value="ECO:0007669"/>
    <property type="project" value="UniProtKB-SubCell"/>
</dbReference>
<keyword evidence="10 13" id="KW-0143">Chaperone</keyword>
<dbReference type="NCBIfam" id="TIGR03592">
    <property type="entry name" value="yidC_oxa1_cterm"/>
    <property type="match status" value="1"/>
</dbReference>
<dbReference type="Pfam" id="PF02096">
    <property type="entry name" value="60KD_IMP"/>
    <property type="match status" value="1"/>
</dbReference>
<dbReference type="Proteomes" id="UP001296967">
    <property type="component" value="Unassembled WGS sequence"/>
</dbReference>
<dbReference type="CDD" id="cd20070">
    <property type="entry name" value="5TM_YidC_Alb3"/>
    <property type="match status" value="1"/>
</dbReference>
<dbReference type="InterPro" id="IPR028055">
    <property type="entry name" value="YidC/Oxa/ALB_C"/>
</dbReference>
<evidence type="ECO:0000259" key="15">
    <source>
        <dbReference type="Pfam" id="PF02096"/>
    </source>
</evidence>
<proteinExistence type="inferred from homology"/>
<evidence type="ECO:0000256" key="14">
    <source>
        <dbReference type="SAM" id="MobiDB-lite"/>
    </source>
</evidence>
<dbReference type="InterPro" id="IPR028053">
    <property type="entry name" value="Membr_insert_YidC_N"/>
</dbReference>
<name>A0AAJ0UGJ1_HALSE</name>
<dbReference type="Gene3D" id="2.70.98.90">
    <property type="match status" value="1"/>
</dbReference>
<keyword evidence="6 13" id="KW-0812">Transmembrane</keyword>
<comment type="subcellular location">
    <subcellularLocation>
        <location evidence="1">Cell inner membrane</location>
        <topology evidence="1">Multi-pass membrane protein</topology>
    </subcellularLocation>
    <subcellularLocation>
        <location evidence="13">Cell membrane</location>
        <topology evidence="13">Multi-pass membrane protein</topology>
    </subcellularLocation>
</comment>
<evidence type="ECO:0000259" key="16">
    <source>
        <dbReference type="Pfam" id="PF14849"/>
    </source>
</evidence>
<dbReference type="InterPro" id="IPR047196">
    <property type="entry name" value="YidC_ALB_C"/>
</dbReference>
<dbReference type="GO" id="GO:0051205">
    <property type="term" value="P:protein insertion into membrane"/>
    <property type="evidence" value="ECO:0007669"/>
    <property type="project" value="TreeGrafter"/>
</dbReference>
<evidence type="ECO:0000256" key="8">
    <source>
        <dbReference type="ARBA" id="ARBA00022989"/>
    </source>
</evidence>
<comment type="caution">
    <text evidence="17">The sequence shown here is derived from an EMBL/GenBank/DDBJ whole genome shotgun (WGS) entry which is preliminary data.</text>
</comment>
<feature type="compositionally biased region" description="Low complexity" evidence="14">
    <location>
        <begin position="52"/>
        <end position="80"/>
    </location>
</feature>